<keyword evidence="6" id="KW-0411">Iron-sulfur</keyword>
<dbReference type="InterPro" id="IPR036922">
    <property type="entry name" value="Rieske_2Fe-2S_sf"/>
</dbReference>
<evidence type="ECO:0000256" key="2">
    <source>
        <dbReference type="ARBA" id="ARBA00022714"/>
    </source>
</evidence>
<dbReference type="PATRIC" id="fig|1324261.3.peg.2876"/>
<dbReference type="GO" id="GO:0016705">
    <property type="term" value="F:oxidoreductase activity, acting on paired donors, with incorporation or reduction of molecular oxygen"/>
    <property type="evidence" value="ECO:0007669"/>
    <property type="project" value="UniProtKB-ARBA"/>
</dbReference>
<dbReference type="CDD" id="cd03469">
    <property type="entry name" value="Rieske_RO_Alpha_N"/>
    <property type="match status" value="1"/>
</dbReference>
<keyword evidence="3" id="KW-0479">Metal-binding</keyword>
<dbReference type="InterPro" id="IPR001663">
    <property type="entry name" value="Rng_hydr_dOase-A"/>
</dbReference>
<dbReference type="GO" id="GO:0051537">
    <property type="term" value="F:2 iron, 2 sulfur cluster binding"/>
    <property type="evidence" value="ECO:0007669"/>
    <property type="project" value="UniProtKB-KW"/>
</dbReference>
<evidence type="ECO:0000256" key="5">
    <source>
        <dbReference type="ARBA" id="ARBA00023004"/>
    </source>
</evidence>
<evidence type="ECO:0000259" key="8">
    <source>
        <dbReference type="PROSITE" id="PS51296"/>
    </source>
</evidence>
<dbReference type="GO" id="GO:0005506">
    <property type="term" value="F:iron ion binding"/>
    <property type="evidence" value="ECO:0007669"/>
    <property type="project" value="InterPro"/>
</dbReference>
<dbReference type="PRINTS" id="PR00090">
    <property type="entry name" value="RNGDIOXGNASE"/>
</dbReference>
<dbReference type="Gene3D" id="3.90.380.10">
    <property type="entry name" value="Naphthalene 1,2-dioxygenase Alpha Subunit, Chain A, domain 1"/>
    <property type="match status" value="1"/>
</dbReference>
<dbReference type="HOGENOM" id="CLU_026244_3_1_11"/>
<dbReference type="InterPro" id="IPR015879">
    <property type="entry name" value="Ring_hydroxy_dOase_asu_C_dom"/>
</dbReference>
<accession>A0A051TZ81</accession>
<dbReference type="AlphaFoldDB" id="A0A051TZ81"/>
<protein>
    <recommendedName>
        <fullName evidence="8">Rieske domain-containing protein</fullName>
    </recommendedName>
</protein>
<dbReference type="PROSITE" id="PS00570">
    <property type="entry name" value="RING_HYDROXYL_ALPHA"/>
    <property type="match status" value="1"/>
</dbReference>
<evidence type="ECO:0000256" key="3">
    <source>
        <dbReference type="ARBA" id="ARBA00022723"/>
    </source>
</evidence>
<dbReference type="Gene3D" id="2.102.10.10">
    <property type="entry name" value="Rieske [2Fe-2S] iron-sulphur domain"/>
    <property type="match status" value="1"/>
</dbReference>
<evidence type="ECO:0000313" key="9">
    <source>
        <dbReference type="EMBL" id="KBZ61938.1"/>
    </source>
</evidence>
<name>A0A051TZ81_9MYCO</name>
<feature type="domain" description="Rieske" evidence="8">
    <location>
        <begin position="60"/>
        <end position="169"/>
    </location>
</feature>
<dbReference type="InterPro" id="IPR015881">
    <property type="entry name" value="ARHD_Rieske_2Fe_2S"/>
</dbReference>
<dbReference type="SUPFAM" id="SSF50022">
    <property type="entry name" value="ISP domain"/>
    <property type="match status" value="1"/>
</dbReference>
<dbReference type="InterPro" id="IPR017941">
    <property type="entry name" value="Rieske_2Fe-2S"/>
</dbReference>
<sequence length="468" mass="52516">MAIGMGNEVANAPTPRRPGANWTPLPVPWAVKTADRIPKQRYYDPDFYALECDMFWPRVWQMACRLEEIPKAGDFVEYEILDESIIVVRVDADTVRAYHNACRHRGVKLVEGNGNRRTFVCPFHGWCWGIDGRNTFVLRPEAFTEENMTGDDLRLVSVRCELWGGCAWINLDDDAPALRDWMEPFATTYDAWQVDSLRVEWWQSCRLPVNWKLATAAFMEGYHVPQTHPQLLPSAQTGEPSAAVHPVVASSLYFMRTLGEGMGGMTHENDIRIAEGLQNIELPADPAAAMAAWRSALNDAVVNWHRARGSGMPDLNDLVRRGITDAIGFAFPHHFILPTYSSASSYRIRPLGPEETLFEIWSLTRFPADESAGKPTPPEPMPPDDPRWPPIPAQDFSNLPRQQKGLHSKGFEFMRLSDQIEGLISNFERVIDGFLAGLPYATLLPAIQKTNTTIDVPIADLGFGSEAP</sequence>
<dbReference type="PANTHER" id="PTHR43756">
    <property type="entry name" value="CHOLINE MONOOXYGENASE, CHLOROPLASTIC"/>
    <property type="match status" value="1"/>
</dbReference>
<dbReference type="EMBL" id="JLXW01000008">
    <property type="protein sequence ID" value="KBZ61938.1"/>
    <property type="molecule type" value="Genomic_DNA"/>
</dbReference>
<dbReference type="Pfam" id="PF00355">
    <property type="entry name" value="Rieske"/>
    <property type="match status" value="1"/>
</dbReference>
<evidence type="ECO:0000256" key="1">
    <source>
        <dbReference type="ARBA" id="ARBA00001962"/>
    </source>
</evidence>
<dbReference type="SUPFAM" id="SSF55961">
    <property type="entry name" value="Bet v1-like"/>
    <property type="match status" value="1"/>
</dbReference>
<dbReference type="GO" id="GO:0004497">
    <property type="term" value="F:monooxygenase activity"/>
    <property type="evidence" value="ECO:0007669"/>
    <property type="project" value="UniProtKB-ARBA"/>
</dbReference>
<dbReference type="Pfam" id="PF00848">
    <property type="entry name" value="Ring_hydroxyl_A"/>
    <property type="match status" value="1"/>
</dbReference>
<keyword evidence="2" id="KW-0001">2Fe-2S</keyword>
<comment type="caution">
    <text evidence="9">The sequence shown here is derived from an EMBL/GenBank/DDBJ whole genome shotgun (WGS) entry which is preliminary data.</text>
</comment>
<evidence type="ECO:0000256" key="7">
    <source>
        <dbReference type="ARBA" id="ARBA00023027"/>
    </source>
</evidence>
<organism evidence="9 10">
    <name type="scientific">Mycobacterium [tuberculosis] TKK-01-0051</name>
    <dbReference type="NCBI Taxonomy" id="1324261"/>
    <lineage>
        <taxon>Bacteria</taxon>
        <taxon>Bacillati</taxon>
        <taxon>Actinomycetota</taxon>
        <taxon>Actinomycetes</taxon>
        <taxon>Mycobacteriales</taxon>
        <taxon>Mycobacteriaceae</taxon>
        <taxon>Mycobacterium</taxon>
        <taxon>Mycobacterium avium complex (MAC)</taxon>
    </lineage>
</organism>
<keyword evidence="10" id="KW-1185">Reference proteome</keyword>
<dbReference type="PANTHER" id="PTHR43756:SF5">
    <property type="entry name" value="CHOLINE MONOOXYGENASE, CHLOROPLASTIC"/>
    <property type="match status" value="1"/>
</dbReference>
<evidence type="ECO:0000313" key="10">
    <source>
        <dbReference type="Proteomes" id="UP000025947"/>
    </source>
</evidence>
<proteinExistence type="predicted"/>
<keyword evidence="4" id="KW-0560">Oxidoreductase</keyword>
<evidence type="ECO:0000256" key="4">
    <source>
        <dbReference type="ARBA" id="ARBA00023002"/>
    </source>
</evidence>
<keyword evidence="7" id="KW-0520">NAD</keyword>
<dbReference type="Proteomes" id="UP000025947">
    <property type="component" value="Unassembled WGS sequence"/>
</dbReference>
<evidence type="ECO:0000256" key="6">
    <source>
        <dbReference type="ARBA" id="ARBA00023014"/>
    </source>
</evidence>
<dbReference type="PROSITE" id="PS51296">
    <property type="entry name" value="RIESKE"/>
    <property type="match status" value="1"/>
</dbReference>
<gene>
    <name evidence="9" type="ORF">K875_02857</name>
</gene>
<keyword evidence="5" id="KW-0408">Iron</keyword>
<reference evidence="9 10" key="1">
    <citation type="submission" date="2014-04" db="EMBL/GenBank/DDBJ databases">
        <title>The Genome Sequence of Mycobacterium tuberculosis TKK-01-0051.</title>
        <authorList>
            <consortium name="The Broad Institute Genomics Platform"/>
            <consortium name="The Broad Institute Genome Sequencing Center for Infectious Disease"/>
            <person name="Earl A.M."/>
            <person name="Cohen K."/>
            <person name="Pym A."/>
            <person name="Bishai W."/>
            <person name="Maharaj K."/>
            <person name="Desjardins C."/>
            <person name="Abeel T."/>
            <person name="Young S."/>
            <person name="Zeng Q."/>
            <person name="Gargeya S."/>
            <person name="Abouelleil A."/>
            <person name="Alvarado L."/>
            <person name="Chapman S.B."/>
            <person name="Gainer-Dewar J."/>
            <person name="Goldberg J."/>
            <person name="Griggs A."/>
            <person name="Gujja S."/>
            <person name="Hansen M."/>
            <person name="Howarth C."/>
            <person name="Imamovic A."/>
            <person name="Larimer J."/>
            <person name="Murphy C."/>
            <person name="Naylor J."/>
            <person name="Pearson M."/>
            <person name="Poon T.W."/>
            <person name="Priest M."/>
            <person name="Roberts A."/>
            <person name="Saif S."/>
            <person name="Shea T."/>
            <person name="Sykes S."/>
            <person name="Wortman J."/>
            <person name="Nusbaum C."/>
            <person name="Birren B."/>
        </authorList>
    </citation>
    <scope>NUCLEOTIDE SEQUENCE [LARGE SCALE GENOMIC DNA]</scope>
    <source>
        <strain evidence="9 10">TKK-01-0051</strain>
    </source>
</reference>
<comment type="cofactor">
    <cofactor evidence="1">
        <name>Fe cation</name>
        <dbReference type="ChEBI" id="CHEBI:24875"/>
    </cofactor>
</comment>